<comment type="cofactor">
    <cofactor evidence="1 9">
        <name>pyridoxal 5'-phosphate</name>
        <dbReference type="ChEBI" id="CHEBI:597326"/>
    </cofactor>
</comment>
<evidence type="ECO:0000313" key="12">
    <source>
        <dbReference type="EMBL" id="SKB38328.1"/>
    </source>
</evidence>
<dbReference type="GO" id="GO:0004375">
    <property type="term" value="F:glycine dehydrogenase (decarboxylating) activity"/>
    <property type="evidence" value="ECO:0007669"/>
    <property type="project" value="UniProtKB-EC"/>
</dbReference>
<evidence type="ECO:0000256" key="1">
    <source>
        <dbReference type="ARBA" id="ARBA00001933"/>
    </source>
</evidence>
<keyword evidence="6 9" id="KW-0663">Pyridoxal phosphate</keyword>
<dbReference type="PANTHER" id="PTHR11773:SF1">
    <property type="entry name" value="GLYCINE DEHYDROGENASE (DECARBOXYLATING), MITOCHONDRIAL"/>
    <property type="match status" value="1"/>
</dbReference>
<evidence type="ECO:0000256" key="8">
    <source>
        <dbReference type="ARBA" id="ARBA00049026"/>
    </source>
</evidence>
<dbReference type="RefSeq" id="WP_079511635.1">
    <property type="nucleotide sequence ID" value="NZ_CAXBOB010000109.1"/>
</dbReference>
<feature type="modified residue" description="N6-(pyridoxal phosphate)lysine" evidence="9">
    <location>
        <position position="700"/>
    </location>
</feature>
<keyword evidence="7" id="KW-0560">Oxidoreductase</keyword>
<gene>
    <name evidence="12" type="ORF">SAMN05660866_01126</name>
</gene>
<dbReference type="GO" id="GO:0005829">
    <property type="term" value="C:cytosol"/>
    <property type="evidence" value="ECO:0007669"/>
    <property type="project" value="TreeGrafter"/>
</dbReference>
<dbReference type="InterPro" id="IPR015422">
    <property type="entry name" value="PyrdxlP-dep_Trfase_small"/>
</dbReference>
<name>A0A1T5ATK2_9FLAO</name>
<dbReference type="EMBL" id="FUYL01000003">
    <property type="protein sequence ID" value="SKB38328.1"/>
    <property type="molecule type" value="Genomic_DNA"/>
</dbReference>
<accession>A0A1T5ATK2</accession>
<dbReference type="InterPro" id="IPR015424">
    <property type="entry name" value="PyrdxlP-dep_Trfase"/>
</dbReference>
<dbReference type="GO" id="GO:0005960">
    <property type="term" value="C:glycine cleavage complex"/>
    <property type="evidence" value="ECO:0007669"/>
    <property type="project" value="TreeGrafter"/>
</dbReference>
<dbReference type="GO" id="GO:0016594">
    <property type="term" value="F:glycine binding"/>
    <property type="evidence" value="ECO:0007669"/>
    <property type="project" value="TreeGrafter"/>
</dbReference>
<sequence>MKTDVFALRHIGIREEDLNSMFNTVGVDNLEQLIYETIPEDIRLKEPLKLDAPMSEHRFLAHIEELSKKNKVFRSYIGLGYHESLIPSVIKRNILENPGWYTAYTPYQAEIAQGRLEALLNFQTIVTDLTGMELANASLLDESTAAAEAMTMLYDVRNRDQKKNDVLKFFVSEEILPQTLSLLKTRSIPLGIELVVGNHEDFEFGNDYYGALLQYPGKHGQVNDYSGFVAKAKVNEVKVAVAADIMSLVLLTPPGEFGVDVVVGTTQRFGIPLGYGGPHAAFFATKEEYKRSIPGRIIGVTKDIDGKPALRMALQTREQHIKRDKATSNICTAQVLLAVMAGMYGVYHGPKGLKYIATKIHTTAVTLVDALENLGIYQINSAFFDTITIKADTKKIKPIAEKNEVNFLYVDNSTISIAINEATSLKDLNQIVSIFSEALNKKTIAITNLLDETSVPENIQRTSSFMENKVFNSYHSETELMRYIKKLERKDLALNHSMISLGSCTMKLNAATEMLPLSMTNWGNIHPFVPIEQAEGYQTVLKELAKDLSVITGFADTSLQPNSGAQGEYAGLMVIRAYHESRGDSDRNICLIPSSAHGTNPASAVMAGMKVIVTKTDEKGNIDVADLEEKAKLYSDNLAALMVTYPSTHGVFESSIKQITKLIHDHGGQVYMDGANMNAQVGLTNPATIGADVCHLNLHKTFAIPHGGGGPGVGPICVAPQLVPFLPSNPVIATGGEKAITAISAAPWGSSLACLISYSYIKMLGEQGLTQSTKIAILNANYIKHKLEGKFEVLYTGEKGRAAHEMILDCRPFKNNGIEVTDIAKRLMDYGFHAPTVSFPVAGTVMIEPTESENLAELDRFCEAMISIRAEIDESNSDEPNNVLKNAPHTLEMITSDEWLFPYSRQKASFPLAYIRENKFWPSVRRVDDAYGDRNLICTCAPIEAYMETN</sequence>
<evidence type="ECO:0000256" key="4">
    <source>
        <dbReference type="ARBA" id="ARBA00011690"/>
    </source>
</evidence>
<dbReference type="InterPro" id="IPR049316">
    <property type="entry name" value="GDC-P_C"/>
</dbReference>
<dbReference type="Gene3D" id="3.90.1150.10">
    <property type="entry name" value="Aspartate Aminotransferase, domain 1"/>
    <property type="match status" value="2"/>
</dbReference>
<dbReference type="Gene3D" id="3.40.640.10">
    <property type="entry name" value="Type I PLP-dependent aspartate aminotransferase-like (Major domain)"/>
    <property type="match status" value="2"/>
</dbReference>
<evidence type="ECO:0000256" key="6">
    <source>
        <dbReference type="ARBA" id="ARBA00022898"/>
    </source>
</evidence>
<evidence type="ECO:0000259" key="11">
    <source>
        <dbReference type="Pfam" id="PF21478"/>
    </source>
</evidence>
<dbReference type="GO" id="GO:0030170">
    <property type="term" value="F:pyridoxal phosphate binding"/>
    <property type="evidence" value="ECO:0007669"/>
    <property type="project" value="TreeGrafter"/>
</dbReference>
<comment type="function">
    <text evidence="2">The glycine cleavage system catalyzes the degradation of glycine. The P protein binds the alpha-amino group of glycine through its pyridoxal phosphate cofactor; CO(2) is released and the remaining methylamine moiety is then transferred to the lipoamide cofactor of the H protein.</text>
</comment>
<feature type="domain" description="Glycine cleavage system P-protein N-terminal" evidence="10">
    <location>
        <begin position="450"/>
        <end position="727"/>
    </location>
</feature>
<dbReference type="InterPro" id="IPR020581">
    <property type="entry name" value="GDC_P"/>
</dbReference>
<keyword evidence="13" id="KW-1185">Reference proteome</keyword>
<comment type="similarity">
    <text evidence="3">Belongs to the GcvP family.</text>
</comment>
<evidence type="ECO:0000313" key="13">
    <source>
        <dbReference type="Proteomes" id="UP000190339"/>
    </source>
</evidence>
<dbReference type="Proteomes" id="UP000190339">
    <property type="component" value="Unassembled WGS sequence"/>
</dbReference>
<organism evidence="12 13">
    <name type="scientific">Maribacter arcticus</name>
    <dbReference type="NCBI Taxonomy" id="561365"/>
    <lineage>
        <taxon>Bacteria</taxon>
        <taxon>Pseudomonadati</taxon>
        <taxon>Bacteroidota</taxon>
        <taxon>Flavobacteriia</taxon>
        <taxon>Flavobacteriales</taxon>
        <taxon>Flavobacteriaceae</taxon>
        <taxon>Maribacter</taxon>
    </lineage>
</organism>
<dbReference type="PANTHER" id="PTHR11773">
    <property type="entry name" value="GLYCINE DEHYDROGENASE, DECARBOXYLATING"/>
    <property type="match status" value="1"/>
</dbReference>
<dbReference type="SUPFAM" id="SSF53383">
    <property type="entry name" value="PLP-dependent transferases"/>
    <property type="match status" value="2"/>
</dbReference>
<evidence type="ECO:0000256" key="3">
    <source>
        <dbReference type="ARBA" id="ARBA00010756"/>
    </source>
</evidence>
<reference evidence="13" key="1">
    <citation type="submission" date="2017-02" db="EMBL/GenBank/DDBJ databases">
        <authorList>
            <person name="Varghese N."/>
            <person name="Submissions S."/>
        </authorList>
    </citation>
    <scope>NUCLEOTIDE SEQUENCE [LARGE SCALE GENOMIC DNA]</scope>
    <source>
        <strain evidence="13">DSM 23546</strain>
    </source>
</reference>
<dbReference type="OrthoDB" id="9801272at2"/>
<dbReference type="InterPro" id="IPR003437">
    <property type="entry name" value="GcvP"/>
</dbReference>
<evidence type="ECO:0000256" key="7">
    <source>
        <dbReference type="ARBA" id="ARBA00023002"/>
    </source>
</evidence>
<dbReference type="InterPro" id="IPR049315">
    <property type="entry name" value="GDC-P_N"/>
</dbReference>
<dbReference type="AlphaFoldDB" id="A0A1T5ATK2"/>
<dbReference type="Pfam" id="PF02347">
    <property type="entry name" value="GDC-P"/>
    <property type="match status" value="2"/>
</dbReference>
<evidence type="ECO:0000256" key="9">
    <source>
        <dbReference type="PIRSR" id="PIRSR603437-50"/>
    </source>
</evidence>
<evidence type="ECO:0000256" key="5">
    <source>
        <dbReference type="ARBA" id="ARBA00012134"/>
    </source>
</evidence>
<dbReference type="CDD" id="cd00613">
    <property type="entry name" value="GDC-P"/>
    <property type="match status" value="2"/>
</dbReference>
<feature type="domain" description="Glycine dehydrogenase C-terminal" evidence="11">
    <location>
        <begin position="772"/>
        <end position="889"/>
    </location>
</feature>
<evidence type="ECO:0000259" key="10">
    <source>
        <dbReference type="Pfam" id="PF02347"/>
    </source>
</evidence>
<dbReference type="FunFam" id="3.40.640.10:FF:000007">
    <property type="entry name" value="glycine dehydrogenase (Decarboxylating), mitochondrial"/>
    <property type="match status" value="1"/>
</dbReference>
<dbReference type="STRING" id="561365.SAMN05660866_01126"/>
<evidence type="ECO:0000256" key="2">
    <source>
        <dbReference type="ARBA" id="ARBA00003788"/>
    </source>
</evidence>
<dbReference type="InterPro" id="IPR015421">
    <property type="entry name" value="PyrdxlP-dep_Trfase_major"/>
</dbReference>
<dbReference type="NCBIfam" id="NF003346">
    <property type="entry name" value="PRK04366.1"/>
    <property type="match status" value="1"/>
</dbReference>
<comment type="subunit">
    <text evidence="4">The glycine cleavage system is composed of four proteins: P, T, L and H.</text>
</comment>
<proteinExistence type="inferred from homology"/>
<dbReference type="EC" id="1.4.4.2" evidence="5"/>
<protein>
    <recommendedName>
        <fullName evidence="5">glycine dehydrogenase (aminomethyl-transferring)</fullName>
        <ecNumber evidence="5">1.4.4.2</ecNumber>
    </recommendedName>
</protein>
<dbReference type="GO" id="GO:0019464">
    <property type="term" value="P:glycine decarboxylation via glycine cleavage system"/>
    <property type="evidence" value="ECO:0007669"/>
    <property type="project" value="TreeGrafter"/>
</dbReference>
<dbReference type="NCBIfam" id="TIGR00461">
    <property type="entry name" value="gcvP"/>
    <property type="match status" value="1"/>
</dbReference>
<feature type="domain" description="Glycine cleavage system P-protein N-terminal" evidence="10">
    <location>
        <begin position="9"/>
        <end position="435"/>
    </location>
</feature>
<comment type="catalytic activity">
    <reaction evidence="8">
        <text>N(6)-[(R)-lipoyl]-L-lysyl-[glycine-cleavage complex H protein] + glycine + H(+) = N(6)-[(R)-S(8)-aminomethyldihydrolipoyl]-L-lysyl-[glycine-cleavage complex H protein] + CO2</text>
        <dbReference type="Rhea" id="RHEA:24304"/>
        <dbReference type="Rhea" id="RHEA-COMP:10494"/>
        <dbReference type="Rhea" id="RHEA-COMP:10495"/>
        <dbReference type="ChEBI" id="CHEBI:15378"/>
        <dbReference type="ChEBI" id="CHEBI:16526"/>
        <dbReference type="ChEBI" id="CHEBI:57305"/>
        <dbReference type="ChEBI" id="CHEBI:83099"/>
        <dbReference type="ChEBI" id="CHEBI:83143"/>
        <dbReference type="EC" id="1.4.4.2"/>
    </reaction>
</comment>
<dbReference type="Pfam" id="PF21478">
    <property type="entry name" value="GcvP2_C"/>
    <property type="match status" value="1"/>
</dbReference>
<dbReference type="FunFam" id="3.40.640.10:FF:000005">
    <property type="entry name" value="Glycine dehydrogenase (decarboxylating), mitochondrial"/>
    <property type="match status" value="1"/>
</dbReference>